<dbReference type="Pfam" id="PF04464">
    <property type="entry name" value="Glyphos_transf"/>
    <property type="match status" value="1"/>
</dbReference>
<organism evidence="1 2">
    <name type="scientific">Aerophobetes bacterium</name>
    <dbReference type="NCBI Taxonomy" id="2030807"/>
    <lineage>
        <taxon>Bacteria</taxon>
        <taxon>Candidatus Aerophobota</taxon>
    </lineage>
</organism>
<comment type="caution">
    <text evidence="1">The sequence shown here is derived from an EMBL/GenBank/DDBJ whole genome shotgun (WGS) entry which is preliminary data.</text>
</comment>
<dbReference type="Proteomes" id="UP000218775">
    <property type="component" value="Unassembled WGS sequence"/>
</dbReference>
<dbReference type="AlphaFoldDB" id="A0A2A4X4Q7"/>
<dbReference type="SUPFAM" id="SSF53756">
    <property type="entry name" value="UDP-Glycosyltransferase/glycogen phosphorylase"/>
    <property type="match status" value="1"/>
</dbReference>
<protein>
    <recommendedName>
        <fullName evidence="3">CDP-glycerol--glycerophosphate glycerophosphotransferase</fullName>
    </recommendedName>
</protein>
<name>A0A2A4X4Q7_UNCAE</name>
<dbReference type="EMBL" id="NVUK01000014">
    <property type="protein sequence ID" value="PCI77662.1"/>
    <property type="molecule type" value="Genomic_DNA"/>
</dbReference>
<evidence type="ECO:0000313" key="1">
    <source>
        <dbReference type="EMBL" id="PCI77662.1"/>
    </source>
</evidence>
<dbReference type="InterPro" id="IPR043148">
    <property type="entry name" value="TagF_C"/>
</dbReference>
<dbReference type="GO" id="GO:0016020">
    <property type="term" value="C:membrane"/>
    <property type="evidence" value="ECO:0007669"/>
    <property type="project" value="InterPro"/>
</dbReference>
<evidence type="ECO:0000313" key="2">
    <source>
        <dbReference type="Proteomes" id="UP000218775"/>
    </source>
</evidence>
<proteinExistence type="predicted"/>
<dbReference type="InterPro" id="IPR007554">
    <property type="entry name" value="Glycerophosphate_synth"/>
</dbReference>
<reference evidence="2" key="1">
    <citation type="submission" date="2017-08" db="EMBL/GenBank/DDBJ databases">
        <title>A dynamic microbial community with high functional redundancy inhabits the cold, oxic subseafloor aquifer.</title>
        <authorList>
            <person name="Tully B.J."/>
            <person name="Wheat C.G."/>
            <person name="Glazer B.T."/>
            <person name="Huber J.A."/>
        </authorList>
    </citation>
    <scope>NUCLEOTIDE SEQUENCE [LARGE SCALE GENOMIC DNA]</scope>
</reference>
<dbReference type="Gene3D" id="3.40.50.12580">
    <property type="match status" value="1"/>
</dbReference>
<dbReference type="GO" id="GO:0047355">
    <property type="term" value="F:CDP-glycerol glycerophosphotransferase activity"/>
    <property type="evidence" value="ECO:0007669"/>
    <property type="project" value="InterPro"/>
</dbReference>
<sequence>MLKEKTNSPETKLCSVCLAPGDSVNHLDHLAVIAYALDIPVVVDEPFLVDTLKKYYPQVKLLYIEHHAQILEFLSSNYDVLFVSSANYRKDLSPLLEILFRKKMQFWYCPHGNSDKPVKGFGDQNFSLIYGDQMEDRLQKENLLSNLTSYARTGNYRYTFYKKHASFYDALVEDEVFSKFAKKQTTIIYAPTWQDLQTSSSLFEVGISIIDQLPSHYNLIIKLHPWIDHHHQGFVAMLKEKYQEKPNIVILSLYPLVLPLLERSDIYLGDFSSISYDYLYYNRPMFFFDPLDRKEKKNQESSLIHGCGISIPEKHFSNLFSFIESNKHPSSLLKKKRAKLFQYAFGKERSFQEIKEEVNHKINLSMIAPTG</sequence>
<evidence type="ECO:0008006" key="3">
    <source>
        <dbReference type="Google" id="ProtNLM"/>
    </source>
</evidence>
<accession>A0A2A4X4Q7</accession>
<gene>
    <name evidence="1" type="ORF">COB21_02790</name>
</gene>